<dbReference type="EMBL" id="FQVK01000002">
    <property type="protein sequence ID" value="SHE44996.1"/>
    <property type="molecule type" value="Genomic_DNA"/>
</dbReference>
<evidence type="ECO:0000256" key="1">
    <source>
        <dbReference type="ARBA" id="ARBA00023002"/>
    </source>
</evidence>
<dbReference type="InterPro" id="IPR023210">
    <property type="entry name" value="NADP_OxRdtase_dom"/>
</dbReference>
<dbReference type="InterPro" id="IPR050523">
    <property type="entry name" value="AKR_Detox_Biosynth"/>
</dbReference>
<gene>
    <name evidence="3" type="ORF">SAMN05444279_102217</name>
</gene>
<dbReference type="OrthoDB" id="9803483at2"/>
<name>A0A1M4TKR8_9RHOB</name>
<keyword evidence="4" id="KW-1185">Reference proteome</keyword>
<evidence type="ECO:0000313" key="4">
    <source>
        <dbReference type="Proteomes" id="UP000325134"/>
    </source>
</evidence>
<dbReference type="Proteomes" id="UP000325134">
    <property type="component" value="Unassembled WGS sequence"/>
</dbReference>
<evidence type="ECO:0000259" key="2">
    <source>
        <dbReference type="Pfam" id="PF00248"/>
    </source>
</evidence>
<dbReference type="CDD" id="cd19094">
    <property type="entry name" value="AKR_Tas-like"/>
    <property type="match status" value="1"/>
</dbReference>
<dbReference type="PANTHER" id="PTHR43364">
    <property type="entry name" value="NADH-SPECIFIC METHYLGLYOXAL REDUCTASE-RELATED"/>
    <property type="match status" value="1"/>
</dbReference>
<organism evidence="3 4">
    <name type="scientific">Ruegeria intermedia</name>
    <dbReference type="NCBI Taxonomy" id="996115"/>
    <lineage>
        <taxon>Bacteria</taxon>
        <taxon>Pseudomonadati</taxon>
        <taxon>Pseudomonadota</taxon>
        <taxon>Alphaproteobacteria</taxon>
        <taxon>Rhodobacterales</taxon>
        <taxon>Roseobacteraceae</taxon>
        <taxon>Ruegeria</taxon>
    </lineage>
</organism>
<dbReference type="SUPFAM" id="SSF51430">
    <property type="entry name" value="NAD(P)-linked oxidoreductase"/>
    <property type="match status" value="1"/>
</dbReference>
<feature type="domain" description="NADP-dependent oxidoreductase" evidence="2">
    <location>
        <begin position="16"/>
        <end position="340"/>
    </location>
</feature>
<accession>A0A1M4TKR8</accession>
<dbReference type="RefSeq" id="WP_149774540.1">
    <property type="nucleotide sequence ID" value="NZ_FQVK01000002.1"/>
</dbReference>
<keyword evidence="1" id="KW-0560">Oxidoreductase</keyword>
<protein>
    <submittedName>
        <fullName evidence="3">Predicted oxidoreductase</fullName>
    </submittedName>
</protein>
<proteinExistence type="predicted"/>
<dbReference type="GO" id="GO:0016491">
    <property type="term" value="F:oxidoreductase activity"/>
    <property type="evidence" value="ECO:0007669"/>
    <property type="project" value="UniProtKB-KW"/>
</dbReference>
<dbReference type="Pfam" id="PF00248">
    <property type="entry name" value="Aldo_ket_red"/>
    <property type="match status" value="1"/>
</dbReference>
<dbReference type="PANTHER" id="PTHR43364:SF4">
    <property type="entry name" value="NAD(P)-LINKED OXIDOREDUCTASE SUPERFAMILY PROTEIN"/>
    <property type="match status" value="1"/>
</dbReference>
<dbReference type="Gene3D" id="3.20.20.100">
    <property type="entry name" value="NADP-dependent oxidoreductase domain"/>
    <property type="match status" value="1"/>
</dbReference>
<sequence length="348" mass="38112">MKMKPLGRTGIEVSDLCLGTMTFGTQTAESDAHRQMDTALAAGINFVDTAEMYPVNPISKETVGRTEEILGNWNATHPARRAEYVLATKHSGAGFAGARDGAPISAETIPGAVEGSLRRLRTDYIDLYQFHWPNRGSYMFRQNWDYDPSGGDRQAVLDNMRECLEALQLQVDKGNIRAFGLSNESAWGTAQWLRLSDEMGAPRVASVQNEYSLLCRLYDTDMAELSAYEDVGLLAFSPLAAGFLTGKYQGGAVPEGSRMSIVPQMGGRKGDRVFDAVAAYLEIAAKHGLDPVHMALAWCQARPFMTSVIFGATTQAQLERILEGRDVVLSDEVLAEINAAHRAHPMPY</sequence>
<evidence type="ECO:0000313" key="3">
    <source>
        <dbReference type="EMBL" id="SHE44996.1"/>
    </source>
</evidence>
<reference evidence="3 4" key="1">
    <citation type="submission" date="2016-11" db="EMBL/GenBank/DDBJ databases">
        <authorList>
            <person name="Varghese N."/>
            <person name="Submissions S."/>
        </authorList>
    </citation>
    <scope>NUCLEOTIDE SEQUENCE [LARGE SCALE GENOMIC DNA]</scope>
    <source>
        <strain evidence="3 4">DSM 29341</strain>
    </source>
</reference>
<dbReference type="AlphaFoldDB" id="A0A1M4TKR8"/>
<dbReference type="InterPro" id="IPR036812">
    <property type="entry name" value="NAD(P)_OxRdtase_dom_sf"/>
</dbReference>